<feature type="region of interest" description="Disordered" evidence="2">
    <location>
        <begin position="568"/>
        <end position="590"/>
    </location>
</feature>
<dbReference type="InterPro" id="IPR013496">
    <property type="entry name" value="CHP02680"/>
</dbReference>
<dbReference type="Gene3D" id="1.10.287.1490">
    <property type="match status" value="1"/>
</dbReference>
<feature type="coiled-coil region" evidence="1">
    <location>
        <begin position="876"/>
        <end position="978"/>
    </location>
</feature>
<dbReference type="SUPFAM" id="SSF52540">
    <property type="entry name" value="P-loop containing nucleoside triphosphate hydrolases"/>
    <property type="match status" value="1"/>
</dbReference>
<dbReference type="NCBIfam" id="TIGR02680">
    <property type="entry name" value="TIGR02680 family protein"/>
    <property type="match status" value="1"/>
</dbReference>
<protein>
    <submittedName>
        <fullName evidence="3">Uncharacterized protein (TIGR02680 family)</fullName>
    </submittedName>
</protein>
<comment type="caution">
    <text evidence="3">The sequence shown here is derived from an EMBL/GenBank/DDBJ whole genome shotgun (WGS) entry which is preliminary data.</text>
</comment>
<dbReference type="Gene3D" id="1.20.1480.30">
    <property type="entry name" value="Designed four-helix bundle protein"/>
    <property type="match status" value="1"/>
</dbReference>
<name>A0A5S5AZG6_9FIRM</name>
<feature type="coiled-coil region" evidence="1">
    <location>
        <begin position="449"/>
        <end position="483"/>
    </location>
</feature>
<dbReference type="InterPro" id="IPR027417">
    <property type="entry name" value="P-loop_NTPase"/>
</dbReference>
<gene>
    <name evidence="3" type="ORF">LZ11_00526</name>
</gene>
<feature type="coiled-coil region" evidence="1">
    <location>
        <begin position="283"/>
        <end position="381"/>
    </location>
</feature>
<evidence type="ECO:0000313" key="4">
    <source>
        <dbReference type="Proteomes" id="UP000322294"/>
    </source>
</evidence>
<sequence>MINRVGLLNFWYYDEEVFEFAGGRLLLRGSNGAGKSVTMQSFIPLLLDGNRSPERLDPFGSRARKLEDYLLGEEEINGLDERTGYLFMEFKREEVENYITTGMGLRARRGQGLDIWYFIILDGRRIGVDFFLYKYEVGEEGQREKVPLSKRELKNRIGSGGEVVESQRDYMELVNRYLFGFDNLEEYEDLIKILLYLRSPKLSKDFKPSTIYGILMDSLPALSDDDLRPLSETIENMDLIKLRLEDLKRSQKALSKIKGEYDDYNRFMLYEKANMFLKSHSNLSDLRKSKWSLEAELEEHRDNLLKFHDWLKLLEEEEKALRKKEESLRESDAFKIKKEIVDKERDLRELLKAKDEKEVILSRKERDIRNLEDKIAKAQEEKCCFENIIHNDQEILDELSKEIDFVEHSFFAGDLNSAFGRGFDFSQWEALARGHREKIKKVSELLKRERDVTEKYQKALKDREDLEKRRGDLERQLKNWGEIFEGAKTEYVEKIYDWSDKNEELKLERQELESIARLVLRYGEEGGFDEILSEVRHAYDKNYGVLQEELHFLKNEKKQMEQSYSEKAEELSEWRSKKEPEPERSEQVERNRKRLAELGIPHIPFYKAVEFREEIDEETRGLIEAALEEMGILDALIVPKEYLKQAMAMDKDSSDKFIMPGEFSMKLDLFQYFRVSLPEDNGELAGAVDEAMRNITVFEEKGQTFVTGDGYFGIGALRGKAAGGVASRFIGFEARKRYREEIIRALNEELEAIRQKIQEVESRIKGVEKRIENLKEDYRSFPADKDLRAALETLKDVKLRLDRVEEDLSEQKKIVSDLFDSLQKAKAEAREAASGLRIRHNLESFRAAEEKAYRYLDALSDLDKNYSKFLSIKGNIDLMVERAQEARRDAENLEVELQGIKERIRTMEVEIRALQDALDALGIREIQAELESCIERLSAIPREIRDVSSRISKTEARIENISAELEKLKGEISLAERVFDKYREGLQKELELGFVREVGDTGTIAGSEEDQVKTSREIILKLRNRIEKIGQDKEKITQRLQDAFHINVNQLLNYGLSMSYLFDEETQNLTEHEAEAVRRLRRLQITANLRGKSVSIYALFETVEQEIAINESLLRETDRKLFEEIMLQNVGAKIRAKIFRAEDWVKNMNRLMAERDTSSGITFSLAWKPLPAETDEEMDTRELVEILKSGVQMLKPEDFERVTRHFRSKVEAAKKIAEGPAAETFHRIIKEVLDYRRWFEFRLYYKKEGESRKELTDSAFNRLSGGEKAMAMYIPLFSAVYARYEAARSDAPRVISLDEAFAGVDDNNIRDMFKLMEDLRFNYIINSQVLWGDYDTVPQLSICELLRPKNSNCVTVIRYLWDGEKRILLLNALDEAAASEQRGELN</sequence>
<dbReference type="EMBL" id="VNHO01000004">
    <property type="protein sequence ID" value="TYP57867.1"/>
    <property type="molecule type" value="Genomic_DNA"/>
</dbReference>
<dbReference type="PANTHER" id="PTHR18937">
    <property type="entry name" value="STRUCTURAL MAINTENANCE OF CHROMOSOMES SMC FAMILY MEMBER"/>
    <property type="match status" value="1"/>
</dbReference>
<dbReference type="Gene3D" id="3.40.50.300">
    <property type="entry name" value="P-loop containing nucleotide triphosphate hydrolases"/>
    <property type="match status" value="1"/>
</dbReference>
<evidence type="ECO:0000313" key="3">
    <source>
        <dbReference type="EMBL" id="TYP57867.1"/>
    </source>
</evidence>
<evidence type="ECO:0000256" key="1">
    <source>
        <dbReference type="SAM" id="Coils"/>
    </source>
</evidence>
<evidence type="ECO:0000256" key="2">
    <source>
        <dbReference type="SAM" id="MobiDB-lite"/>
    </source>
</evidence>
<dbReference type="Pfam" id="PF13558">
    <property type="entry name" value="SbcC_Walker_B"/>
    <property type="match status" value="1"/>
</dbReference>
<proteinExistence type="predicted"/>
<feature type="coiled-coil region" evidence="1">
    <location>
        <begin position="743"/>
        <end position="814"/>
    </location>
</feature>
<keyword evidence="4" id="KW-1185">Reference proteome</keyword>
<keyword evidence="1" id="KW-0175">Coiled coil</keyword>
<organism evidence="3 4">
    <name type="scientific">Thermosediminibacter litoriperuensis</name>
    <dbReference type="NCBI Taxonomy" id="291989"/>
    <lineage>
        <taxon>Bacteria</taxon>
        <taxon>Bacillati</taxon>
        <taxon>Bacillota</taxon>
        <taxon>Clostridia</taxon>
        <taxon>Thermosediminibacterales</taxon>
        <taxon>Thermosediminibacteraceae</taxon>
        <taxon>Thermosediminibacter</taxon>
    </lineage>
</organism>
<dbReference type="Proteomes" id="UP000322294">
    <property type="component" value="Unassembled WGS sequence"/>
</dbReference>
<accession>A0A5S5AZG6</accession>
<dbReference type="SUPFAM" id="SSF57997">
    <property type="entry name" value="Tropomyosin"/>
    <property type="match status" value="1"/>
</dbReference>
<reference evidence="3 4" key="1">
    <citation type="submission" date="2019-07" db="EMBL/GenBank/DDBJ databases">
        <title>Genomic Encyclopedia of Type Strains, Phase I: the one thousand microbial genomes (KMG-I) project.</title>
        <authorList>
            <person name="Kyrpides N."/>
        </authorList>
    </citation>
    <scope>NUCLEOTIDE SEQUENCE [LARGE SCALE GENOMIC DNA]</scope>
    <source>
        <strain evidence="3 4">DSM 16647</strain>
    </source>
</reference>